<dbReference type="Gene3D" id="1.10.10.10">
    <property type="entry name" value="Winged helix-like DNA-binding domain superfamily/Winged helix DNA-binding domain"/>
    <property type="match status" value="1"/>
</dbReference>
<dbReference type="PANTHER" id="PTHR24567:SF74">
    <property type="entry name" value="HTH-TYPE TRANSCRIPTIONAL REGULATOR ARCR"/>
    <property type="match status" value="1"/>
</dbReference>
<dbReference type="PROSITE" id="PS50042">
    <property type="entry name" value="CNMP_BINDING_3"/>
    <property type="match status" value="1"/>
</dbReference>
<dbReference type="SUPFAM" id="SSF51206">
    <property type="entry name" value="cAMP-binding domain-like"/>
    <property type="match status" value="1"/>
</dbReference>
<feature type="domain" description="Cyclic nucleotide-binding" evidence="5">
    <location>
        <begin position="12"/>
        <end position="132"/>
    </location>
</feature>
<accession>A0A4Z0F8H9</accession>
<keyword evidence="3" id="KW-0804">Transcription</keyword>
<dbReference type="GO" id="GO:0005829">
    <property type="term" value="C:cytosol"/>
    <property type="evidence" value="ECO:0007669"/>
    <property type="project" value="TreeGrafter"/>
</dbReference>
<evidence type="ECO:0000256" key="1">
    <source>
        <dbReference type="ARBA" id="ARBA00023015"/>
    </source>
</evidence>
<reference evidence="7 8" key="1">
    <citation type="journal article" date="2019" name="ISME J.">
        <title>Candidatus Macondimonas diazotrophica, a novel gammaproteobacterial genus dominating crude-oil-contaminated coastal sediments.</title>
        <authorList>
            <person name="Karthikeyan S."/>
            <person name="Konstantinidis K."/>
        </authorList>
    </citation>
    <scope>NUCLEOTIDE SEQUENCE [LARGE SCALE GENOMIC DNA]</scope>
    <source>
        <strain evidence="7 8">KTK01</strain>
    </source>
</reference>
<feature type="domain" description="HTH crp-type" evidence="6">
    <location>
        <begin position="146"/>
        <end position="214"/>
    </location>
</feature>
<feature type="region of interest" description="Disordered" evidence="4">
    <location>
        <begin position="227"/>
        <end position="256"/>
    </location>
</feature>
<protein>
    <submittedName>
        <fullName evidence="7">Cyclic nucleotide-binding domain-containing protein</fullName>
    </submittedName>
</protein>
<keyword evidence="1" id="KW-0805">Transcription regulation</keyword>
<comment type="caution">
    <text evidence="7">The sequence shown here is derived from an EMBL/GenBank/DDBJ whole genome shotgun (WGS) entry which is preliminary data.</text>
</comment>
<dbReference type="SMART" id="SM00419">
    <property type="entry name" value="HTH_CRP"/>
    <property type="match status" value="1"/>
</dbReference>
<dbReference type="RefSeq" id="WP_135282182.1">
    <property type="nucleotide sequence ID" value="NZ_SRIO01000012.1"/>
</dbReference>
<dbReference type="GO" id="GO:0003700">
    <property type="term" value="F:DNA-binding transcription factor activity"/>
    <property type="evidence" value="ECO:0007669"/>
    <property type="project" value="TreeGrafter"/>
</dbReference>
<dbReference type="InterPro" id="IPR012318">
    <property type="entry name" value="HTH_CRP"/>
</dbReference>
<evidence type="ECO:0000256" key="2">
    <source>
        <dbReference type="ARBA" id="ARBA00023125"/>
    </source>
</evidence>
<dbReference type="InterPro" id="IPR050397">
    <property type="entry name" value="Env_Response_Regulators"/>
</dbReference>
<evidence type="ECO:0000313" key="8">
    <source>
        <dbReference type="Proteomes" id="UP000297890"/>
    </source>
</evidence>
<evidence type="ECO:0000259" key="6">
    <source>
        <dbReference type="PROSITE" id="PS51063"/>
    </source>
</evidence>
<dbReference type="Pfam" id="PF00027">
    <property type="entry name" value="cNMP_binding"/>
    <property type="match status" value="1"/>
</dbReference>
<organism evidence="7 8">
    <name type="scientific">Candidatus Macondimonas diazotrophica</name>
    <dbReference type="NCBI Taxonomy" id="2305248"/>
    <lineage>
        <taxon>Bacteria</taxon>
        <taxon>Pseudomonadati</taxon>
        <taxon>Pseudomonadota</taxon>
        <taxon>Gammaproteobacteria</taxon>
        <taxon>Chromatiales</taxon>
        <taxon>Ectothiorhodospiraceae</taxon>
        <taxon>Candidatus Macondimonas</taxon>
    </lineage>
</organism>
<evidence type="ECO:0000256" key="3">
    <source>
        <dbReference type="ARBA" id="ARBA00023163"/>
    </source>
</evidence>
<dbReference type="OrthoDB" id="9777588at2"/>
<dbReference type="SUPFAM" id="SSF46785">
    <property type="entry name" value="Winged helix' DNA-binding domain"/>
    <property type="match status" value="1"/>
</dbReference>
<dbReference type="GO" id="GO:0003677">
    <property type="term" value="F:DNA binding"/>
    <property type="evidence" value="ECO:0007669"/>
    <property type="project" value="UniProtKB-KW"/>
</dbReference>
<proteinExistence type="predicted"/>
<evidence type="ECO:0000313" key="7">
    <source>
        <dbReference type="EMBL" id="TFZ82073.1"/>
    </source>
</evidence>
<evidence type="ECO:0000259" key="5">
    <source>
        <dbReference type="PROSITE" id="PS50042"/>
    </source>
</evidence>
<dbReference type="PROSITE" id="PS51063">
    <property type="entry name" value="HTH_CRP_2"/>
    <property type="match status" value="1"/>
</dbReference>
<dbReference type="AlphaFoldDB" id="A0A4Z0F8H9"/>
<dbReference type="Proteomes" id="UP000297890">
    <property type="component" value="Unassembled WGS sequence"/>
</dbReference>
<dbReference type="InterPro" id="IPR018490">
    <property type="entry name" value="cNMP-bd_dom_sf"/>
</dbReference>
<dbReference type="Pfam" id="PF13545">
    <property type="entry name" value="HTH_Crp_2"/>
    <property type="match status" value="1"/>
</dbReference>
<dbReference type="EMBL" id="SRIO01000012">
    <property type="protein sequence ID" value="TFZ82073.1"/>
    <property type="molecule type" value="Genomic_DNA"/>
</dbReference>
<dbReference type="InterPro" id="IPR036388">
    <property type="entry name" value="WH-like_DNA-bd_sf"/>
</dbReference>
<keyword evidence="2" id="KW-0238">DNA-binding</keyword>
<name>A0A4Z0F8H9_9GAMM</name>
<dbReference type="InterPro" id="IPR036390">
    <property type="entry name" value="WH_DNA-bd_sf"/>
</dbReference>
<dbReference type="Gene3D" id="2.60.120.10">
    <property type="entry name" value="Jelly Rolls"/>
    <property type="match status" value="1"/>
</dbReference>
<dbReference type="InterPro" id="IPR014710">
    <property type="entry name" value="RmlC-like_jellyroll"/>
</dbReference>
<gene>
    <name evidence="7" type="ORF">E4680_09530</name>
</gene>
<evidence type="ECO:0000256" key="4">
    <source>
        <dbReference type="SAM" id="MobiDB-lite"/>
    </source>
</evidence>
<dbReference type="InterPro" id="IPR000595">
    <property type="entry name" value="cNMP-bd_dom"/>
</dbReference>
<keyword evidence="8" id="KW-1185">Reference proteome</keyword>
<dbReference type="CDD" id="cd00038">
    <property type="entry name" value="CAP_ED"/>
    <property type="match status" value="1"/>
</dbReference>
<sequence length="256" mass="27793">MTEEVEAQALPLLRQLPEASRERLLASAIQHRVAAGTVLFEQGELPNFQIVVMSGSVQLFGRSIRGREVLVEVVRAPDLIIPAAVVTAAPYLMQARVPEPSRFLLIPAALFRETLLQEPLLAHEMIDALARQFRRMVRQVKNLKLRSSVQRVGCYLLTLSKRQGTPAQAVLPYEKNLIASELGITRESFSRALASLEKAGIEVAGQTITIVDAARLAAACQPDPLIDDAGSEATRFSDDPARPAIADPGDPSGRGS</sequence>
<dbReference type="SMART" id="SM00100">
    <property type="entry name" value="cNMP"/>
    <property type="match status" value="1"/>
</dbReference>
<dbReference type="PANTHER" id="PTHR24567">
    <property type="entry name" value="CRP FAMILY TRANSCRIPTIONAL REGULATORY PROTEIN"/>
    <property type="match status" value="1"/>
</dbReference>